<feature type="region of interest" description="Disordered" evidence="3">
    <location>
        <begin position="1"/>
        <end position="54"/>
    </location>
</feature>
<keyword evidence="2" id="KW-0326">Glycosidase</keyword>
<keyword evidence="6" id="KW-1185">Reference proteome</keyword>
<proteinExistence type="predicted"/>
<evidence type="ECO:0000256" key="2">
    <source>
        <dbReference type="ARBA" id="ARBA00023295"/>
    </source>
</evidence>
<keyword evidence="1 5" id="KW-0378">Hydrolase</keyword>
<evidence type="ECO:0000256" key="3">
    <source>
        <dbReference type="SAM" id="MobiDB-lite"/>
    </source>
</evidence>
<feature type="compositionally biased region" description="Low complexity" evidence="3">
    <location>
        <begin position="29"/>
        <end position="39"/>
    </location>
</feature>
<sequence length="366" mass="38733">MKLRRFALPSRPNARDTNPCTTAQRRRWPTTTAPSTSTAPPTPPGWNVSPANSPTCRGKEWWRVRSAPHLVVVDTDGGLDDALALLFLARHPAVRLLGVGSVHGNVPAPAAAANALRVLELAGDDHTPVALGADAPLKQDVHFRHPDDPLGHLVGPPTRQPAGESAAEQLVRLTRAHPGEVSVLALGPMTNLAHALDVDPDLPRLLRAVVAMGGVFTGPGNITEHAESNVHHDPDAAARICTAGFDLTLVGLDVTRQVTPTTSWLRALAADHSMPWAAYAQLLADTPREQRPPLPLHDPLAAAVLLEPALVTCRSGVVHVDTTQDNTRGRTRRDEEATAGPAARAAVTVDVPASLRLLLSGLLAGQ</sequence>
<dbReference type="GO" id="GO:0016787">
    <property type="term" value="F:hydrolase activity"/>
    <property type="evidence" value="ECO:0007669"/>
    <property type="project" value="UniProtKB-KW"/>
</dbReference>
<evidence type="ECO:0000313" key="5">
    <source>
        <dbReference type="EMBL" id="TKG61507.1"/>
    </source>
</evidence>
<dbReference type="Proteomes" id="UP000309992">
    <property type="component" value="Unassembled WGS sequence"/>
</dbReference>
<evidence type="ECO:0000256" key="1">
    <source>
        <dbReference type="ARBA" id="ARBA00022801"/>
    </source>
</evidence>
<comment type="caution">
    <text evidence="5">The sequence shown here is derived from an EMBL/GenBank/DDBJ whole genome shotgun (WGS) entry which is preliminary data.</text>
</comment>
<evidence type="ECO:0000259" key="4">
    <source>
        <dbReference type="Pfam" id="PF01156"/>
    </source>
</evidence>
<reference evidence="5 6" key="1">
    <citation type="journal article" date="2015" name="Antonie Van Leeuwenhoek">
        <title>Prauserella endophytica sp. nov., an endophytic actinobacterium isolated from Tamarix taklamakanensis.</title>
        <authorList>
            <person name="Liu J.M."/>
            <person name="Habden X."/>
            <person name="Guo L."/>
            <person name="Tuo L."/>
            <person name="Jiang Z.K."/>
            <person name="Liu S.W."/>
            <person name="Liu X.F."/>
            <person name="Chen L."/>
            <person name="Li R.F."/>
            <person name="Zhang Y.Q."/>
            <person name="Sun C.H."/>
        </authorList>
    </citation>
    <scope>NUCLEOTIDE SEQUENCE [LARGE SCALE GENOMIC DNA]</scope>
    <source>
        <strain evidence="5 6">CGMCC 4.7182</strain>
    </source>
</reference>
<dbReference type="PANTHER" id="PTHR12304">
    <property type="entry name" value="INOSINE-URIDINE PREFERRING NUCLEOSIDE HYDROLASE"/>
    <property type="match status" value="1"/>
</dbReference>
<dbReference type="InterPro" id="IPR036452">
    <property type="entry name" value="Ribo_hydro-like"/>
</dbReference>
<dbReference type="PANTHER" id="PTHR12304:SF4">
    <property type="entry name" value="URIDINE NUCLEOSIDASE"/>
    <property type="match status" value="1"/>
</dbReference>
<dbReference type="Gene3D" id="3.90.245.10">
    <property type="entry name" value="Ribonucleoside hydrolase-like"/>
    <property type="match status" value="1"/>
</dbReference>
<name>A0ABY2RUX0_9PSEU</name>
<feature type="domain" description="Inosine/uridine-preferring nucleoside hydrolase" evidence="4">
    <location>
        <begin position="71"/>
        <end position="353"/>
    </location>
</feature>
<accession>A0ABY2RUX0</accession>
<gene>
    <name evidence="5" type="ORF">FCN18_33240</name>
</gene>
<dbReference type="InterPro" id="IPR001910">
    <property type="entry name" value="Inosine/uridine_hydrolase_dom"/>
</dbReference>
<evidence type="ECO:0000313" key="6">
    <source>
        <dbReference type="Proteomes" id="UP000309992"/>
    </source>
</evidence>
<dbReference type="InterPro" id="IPR023186">
    <property type="entry name" value="IUNH"/>
</dbReference>
<organism evidence="5 6">
    <name type="scientific">Prauserella endophytica</name>
    <dbReference type="NCBI Taxonomy" id="1592324"/>
    <lineage>
        <taxon>Bacteria</taxon>
        <taxon>Bacillati</taxon>
        <taxon>Actinomycetota</taxon>
        <taxon>Actinomycetes</taxon>
        <taxon>Pseudonocardiales</taxon>
        <taxon>Pseudonocardiaceae</taxon>
        <taxon>Prauserella</taxon>
        <taxon>Prauserella coralliicola group</taxon>
    </lineage>
</organism>
<dbReference type="SUPFAM" id="SSF53590">
    <property type="entry name" value="Nucleoside hydrolase"/>
    <property type="match status" value="1"/>
</dbReference>
<dbReference type="Pfam" id="PF01156">
    <property type="entry name" value="IU_nuc_hydro"/>
    <property type="match status" value="1"/>
</dbReference>
<protein>
    <submittedName>
        <fullName evidence="5">Nucleoside hydrolase</fullName>
    </submittedName>
</protein>
<dbReference type="EMBL" id="SWMS01000030">
    <property type="protein sequence ID" value="TKG61507.1"/>
    <property type="molecule type" value="Genomic_DNA"/>
</dbReference>